<reference evidence="2 3" key="1">
    <citation type="submission" date="2023-11" db="EMBL/GenBank/DDBJ databases">
        <authorList>
            <person name="Hedman E."/>
            <person name="Englund M."/>
            <person name="Stromberg M."/>
            <person name="Nyberg Akerstrom W."/>
            <person name="Nylinder S."/>
            <person name="Jareborg N."/>
            <person name="Kallberg Y."/>
            <person name="Kronander E."/>
        </authorList>
    </citation>
    <scope>NUCLEOTIDE SEQUENCE [LARGE SCALE GENOMIC DNA]</scope>
</reference>
<evidence type="ECO:0000256" key="1">
    <source>
        <dbReference type="SAM" id="SignalP"/>
    </source>
</evidence>
<protein>
    <submittedName>
        <fullName evidence="2">Uncharacterized protein</fullName>
    </submittedName>
</protein>
<dbReference type="EMBL" id="CAVLGL010000084">
    <property type="protein sequence ID" value="CAK1589574.1"/>
    <property type="molecule type" value="Genomic_DNA"/>
</dbReference>
<sequence length="288" mass="33930">MFKILLIFSYLTNKINCVYFNDYDEVTYIKNYFTQEDRDFVPINTLSKDSEKIVATRNINCDDFKNYALNCTIQAARIYNSSRKAPPMPANISDWCRAIKYLTSCAEDWNADCREVTERKFYEESINGHLHVVSNVCMNERFISQYERVTQCIESTESNWENCYSAFKNVVDEKKNTTREWTHYETHFYLCCARARFRLCTLELLFETPTKCSHDEAVTLQRFSVIVSEGDVYQDCDINVMYSSCPGGDPRPNDILISKFVMQDELENMANKLFMKWSHLLVFVFIHF</sequence>
<proteinExistence type="predicted"/>
<name>A0AAV1L3K8_9NEOP</name>
<dbReference type="PANTHER" id="PTHR33964">
    <property type="entry name" value="RE45066P-RELATED"/>
    <property type="match status" value="1"/>
</dbReference>
<organism evidence="2 3">
    <name type="scientific">Parnassius mnemosyne</name>
    <name type="common">clouded apollo</name>
    <dbReference type="NCBI Taxonomy" id="213953"/>
    <lineage>
        <taxon>Eukaryota</taxon>
        <taxon>Metazoa</taxon>
        <taxon>Ecdysozoa</taxon>
        <taxon>Arthropoda</taxon>
        <taxon>Hexapoda</taxon>
        <taxon>Insecta</taxon>
        <taxon>Pterygota</taxon>
        <taxon>Neoptera</taxon>
        <taxon>Endopterygota</taxon>
        <taxon>Lepidoptera</taxon>
        <taxon>Glossata</taxon>
        <taxon>Ditrysia</taxon>
        <taxon>Papilionoidea</taxon>
        <taxon>Papilionidae</taxon>
        <taxon>Parnassiinae</taxon>
        <taxon>Parnassini</taxon>
        <taxon>Parnassius</taxon>
        <taxon>Driopa</taxon>
    </lineage>
</organism>
<dbReference type="AlphaFoldDB" id="A0AAV1L3K8"/>
<evidence type="ECO:0000313" key="3">
    <source>
        <dbReference type="Proteomes" id="UP001314205"/>
    </source>
</evidence>
<keyword evidence="1" id="KW-0732">Signal</keyword>
<feature type="chain" id="PRO_5043438269" evidence="1">
    <location>
        <begin position="18"/>
        <end position="288"/>
    </location>
</feature>
<dbReference type="Proteomes" id="UP001314205">
    <property type="component" value="Unassembled WGS sequence"/>
</dbReference>
<comment type="caution">
    <text evidence="2">The sequence shown here is derived from an EMBL/GenBank/DDBJ whole genome shotgun (WGS) entry which is preliminary data.</text>
</comment>
<evidence type="ECO:0000313" key="2">
    <source>
        <dbReference type="EMBL" id="CAK1589574.1"/>
    </source>
</evidence>
<feature type="signal peptide" evidence="1">
    <location>
        <begin position="1"/>
        <end position="17"/>
    </location>
</feature>
<gene>
    <name evidence="2" type="ORF">PARMNEM_LOCUS10052</name>
</gene>
<dbReference type="PANTHER" id="PTHR33964:SF1">
    <property type="entry name" value="RE45066P"/>
    <property type="match status" value="1"/>
</dbReference>
<keyword evidence="3" id="KW-1185">Reference proteome</keyword>
<accession>A0AAV1L3K8</accession>